<evidence type="ECO:0000313" key="2">
    <source>
        <dbReference type="EMBL" id="OBX35935.1"/>
    </source>
</evidence>
<dbReference type="SUPFAM" id="SSF51230">
    <property type="entry name" value="Single hybrid motif"/>
    <property type="match status" value="1"/>
</dbReference>
<evidence type="ECO:0000313" key="3">
    <source>
        <dbReference type="Proteomes" id="UP000092504"/>
    </source>
</evidence>
<comment type="caution">
    <text evidence="2">The sequence shown here is derived from an EMBL/GenBank/DDBJ whole genome shotgun (WGS) entry which is preliminary data.</text>
</comment>
<dbReference type="InterPro" id="IPR058781">
    <property type="entry name" value="HH_AprE-like"/>
</dbReference>
<accession>A0A1B8P0Z5</accession>
<dbReference type="PANTHER" id="PTHR30386:SF17">
    <property type="entry name" value="ALKALINE PROTEASE SECRETION PROTEIN APRE"/>
    <property type="match status" value="1"/>
</dbReference>
<dbReference type="Gene3D" id="2.40.50.100">
    <property type="match status" value="1"/>
</dbReference>
<dbReference type="Proteomes" id="UP000092504">
    <property type="component" value="Unassembled WGS sequence"/>
</dbReference>
<evidence type="ECO:0000259" key="1">
    <source>
        <dbReference type="Pfam" id="PF25994"/>
    </source>
</evidence>
<gene>
    <name evidence="2" type="primary">prsE_1</name>
    <name evidence="2" type="ORF">A8U91_00271</name>
</gene>
<name>A0A1B8P0Z5_HALEL</name>
<dbReference type="AlphaFoldDB" id="A0A1B8P0Z5"/>
<dbReference type="Pfam" id="PF25994">
    <property type="entry name" value="HH_AprE"/>
    <property type="match status" value="1"/>
</dbReference>
<dbReference type="EMBL" id="MAJD01000001">
    <property type="protein sequence ID" value="OBX35935.1"/>
    <property type="molecule type" value="Genomic_DNA"/>
</dbReference>
<sequence>MQRRRRRPRRLAAWMLLGGFALFVAWAAWAPLDNGIAVPATVVVSGDRQAVEHPVGGLVERLWVNEGDRVERGQVLVDLDSTRLRSEVEVLRTQHAVALAEIARLEAERDGHDQVIFPETLTANPDAAFATQLAQQRQLFTSRRAH</sequence>
<dbReference type="PANTHER" id="PTHR30386">
    <property type="entry name" value="MEMBRANE FUSION SUBUNIT OF EMRAB-TOLC MULTIDRUG EFFLUX PUMP"/>
    <property type="match status" value="1"/>
</dbReference>
<protein>
    <submittedName>
        <fullName evidence="2">Type I secretion system membrane fusion protein PrsE</fullName>
    </submittedName>
</protein>
<dbReference type="InterPro" id="IPR050739">
    <property type="entry name" value="MFP"/>
</dbReference>
<dbReference type="InterPro" id="IPR011053">
    <property type="entry name" value="Single_hybrid_motif"/>
</dbReference>
<reference evidence="2 3" key="1">
    <citation type="submission" date="2016-06" db="EMBL/GenBank/DDBJ databases">
        <title>Genome sequence of halotolerant plant growth promoting strain of Halomonas elongata HEK1 isolated from salterns of Rann of Kutch, Gujarat, India.</title>
        <authorList>
            <person name="Gaba S."/>
            <person name="Singh R.N."/>
            <person name="Abrol S."/>
            <person name="Kaushik R."/>
            <person name="Saxena A.K."/>
        </authorList>
    </citation>
    <scope>NUCLEOTIDE SEQUENCE [LARGE SCALE GENOMIC DNA]</scope>
    <source>
        <strain evidence="2 3">HEK1</strain>
    </source>
</reference>
<dbReference type="PRINTS" id="PR01490">
    <property type="entry name" value="RTXTOXIND"/>
</dbReference>
<proteinExistence type="predicted"/>
<organism evidence="2 3">
    <name type="scientific">Halomonas elongata</name>
    <dbReference type="NCBI Taxonomy" id="2746"/>
    <lineage>
        <taxon>Bacteria</taxon>
        <taxon>Pseudomonadati</taxon>
        <taxon>Pseudomonadota</taxon>
        <taxon>Gammaproteobacteria</taxon>
        <taxon>Oceanospirillales</taxon>
        <taxon>Halomonadaceae</taxon>
        <taxon>Halomonas</taxon>
    </lineage>
</organism>
<feature type="domain" description="AprE-like long alpha-helical hairpin" evidence="1">
    <location>
        <begin position="85"/>
        <end position="145"/>
    </location>
</feature>